<name>Q04P45_LEPBJ</name>
<evidence type="ECO:0000313" key="14">
    <source>
        <dbReference type="Proteomes" id="UP000000656"/>
    </source>
</evidence>
<dbReference type="UniPathway" id="UPA00070">
    <property type="reaction ID" value="UER00946"/>
</dbReference>
<feature type="binding site" evidence="11">
    <location>
        <position position="264"/>
    </location>
    <ligand>
        <name>FMN</name>
        <dbReference type="ChEBI" id="CHEBI:58210"/>
    </ligand>
</feature>
<feature type="binding site" evidence="11">
    <location>
        <position position="316"/>
    </location>
    <ligand>
        <name>FMN</name>
        <dbReference type="ChEBI" id="CHEBI:58210"/>
    </ligand>
</feature>
<dbReference type="GO" id="GO:0005886">
    <property type="term" value="C:plasma membrane"/>
    <property type="evidence" value="ECO:0007669"/>
    <property type="project" value="UniProtKB-SubCell"/>
</dbReference>
<reference evidence="13 14" key="1">
    <citation type="journal article" date="2006" name="Proc. Natl. Acad. Sci. U.S.A.">
        <title>Genome reduction in Leptospira borgpetersenii reflects limited transmission potential.</title>
        <authorList>
            <person name="Bulach D.M."/>
            <person name="Zuerner R.L."/>
            <person name="Wilson P."/>
            <person name="Seemann T."/>
            <person name="McGrath A."/>
            <person name="Cullen P.A."/>
            <person name="Davis J."/>
            <person name="Johnson M."/>
            <person name="Kuczek E."/>
            <person name="Alt D.P."/>
            <person name="Peterson-Burch B."/>
            <person name="Coppel R.L."/>
            <person name="Rood J.I."/>
            <person name="Davies J.K."/>
            <person name="Adler B."/>
        </authorList>
    </citation>
    <scope>NUCLEOTIDE SEQUENCE [LARGE SCALE GENOMIC DNA]</scope>
    <source>
        <strain evidence="13 14">JB197</strain>
    </source>
</reference>
<dbReference type="InterPro" id="IPR005720">
    <property type="entry name" value="Dihydroorotate_DH_cat"/>
</dbReference>
<dbReference type="Proteomes" id="UP000000656">
    <property type="component" value="Chromosome 1"/>
</dbReference>
<feature type="binding site" evidence="11">
    <location>
        <begin position="86"/>
        <end position="90"/>
    </location>
    <ligand>
        <name>FMN</name>
        <dbReference type="ChEBI" id="CHEBI:58210"/>
    </ligand>
</feature>
<dbReference type="HAMAP" id="MF_00225">
    <property type="entry name" value="DHO_dh_type2"/>
    <property type="match status" value="1"/>
</dbReference>
<dbReference type="NCBIfam" id="TIGR01036">
    <property type="entry name" value="pyrD_sub2"/>
    <property type="match status" value="1"/>
</dbReference>
<evidence type="ECO:0000256" key="11">
    <source>
        <dbReference type="HAMAP-Rule" id="MF_00225"/>
    </source>
</evidence>
<feature type="binding site" evidence="11">
    <location>
        <begin position="135"/>
        <end position="139"/>
    </location>
    <ligand>
        <name>substrate</name>
    </ligand>
</feature>
<dbReference type="PANTHER" id="PTHR48109:SF4">
    <property type="entry name" value="DIHYDROOROTATE DEHYDROGENASE (QUINONE), MITOCHONDRIAL"/>
    <property type="match status" value="1"/>
</dbReference>
<dbReference type="PROSITE" id="PS00912">
    <property type="entry name" value="DHODEHASE_2"/>
    <property type="match status" value="1"/>
</dbReference>
<feature type="binding site" evidence="11">
    <location>
        <position position="287"/>
    </location>
    <ligand>
        <name>FMN</name>
        <dbReference type="ChEBI" id="CHEBI:58210"/>
    </ligand>
</feature>
<evidence type="ECO:0000256" key="3">
    <source>
        <dbReference type="ARBA" id="ARBA00005161"/>
    </source>
</evidence>
<dbReference type="InterPro" id="IPR050074">
    <property type="entry name" value="DHO_dehydrogenase"/>
</dbReference>
<dbReference type="NCBIfam" id="NF003650">
    <property type="entry name" value="PRK05286.2-3"/>
    <property type="match status" value="1"/>
</dbReference>
<keyword evidence="7 11" id="KW-0665">Pyrimidine biosynthesis</keyword>
<evidence type="ECO:0000256" key="1">
    <source>
        <dbReference type="ARBA" id="ARBA00003125"/>
    </source>
</evidence>
<feature type="binding site" evidence="11">
    <location>
        <position position="196"/>
    </location>
    <ligand>
        <name>FMN</name>
        <dbReference type="ChEBI" id="CHEBI:58210"/>
    </ligand>
</feature>
<accession>Q04P45</accession>
<keyword evidence="5 11" id="KW-0285">Flavoprotein</keyword>
<evidence type="ECO:0000256" key="4">
    <source>
        <dbReference type="ARBA" id="ARBA00005359"/>
    </source>
</evidence>
<evidence type="ECO:0000256" key="8">
    <source>
        <dbReference type="ARBA" id="ARBA00023002"/>
    </source>
</evidence>
<proteinExistence type="inferred from homology"/>
<dbReference type="HOGENOM" id="CLU_013640_2_0_12"/>
<dbReference type="EMBL" id="CP000350">
    <property type="protein sequence ID" value="ABJ77325.1"/>
    <property type="molecule type" value="Genomic_DNA"/>
</dbReference>
<evidence type="ECO:0000313" key="13">
    <source>
        <dbReference type="EMBL" id="ABJ77325.1"/>
    </source>
</evidence>
<comment type="catalytic activity">
    <reaction evidence="10 11">
        <text>(S)-dihydroorotate + a quinone = orotate + a quinol</text>
        <dbReference type="Rhea" id="RHEA:30187"/>
        <dbReference type="ChEBI" id="CHEBI:24646"/>
        <dbReference type="ChEBI" id="CHEBI:30839"/>
        <dbReference type="ChEBI" id="CHEBI:30864"/>
        <dbReference type="ChEBI" id="CHEBI:132124"/>
        <dbReference type="EC" id="1.3.5.2"/>
    </reaction>
</comment>
<gene>
    <name evidence="11 13" type="primary">pyrD</name>
    <name evidence="13" type="ordered locus">LBJ_2928</name>
</gene>
<dbReference type="EC" id="1.3.5.2" evidence="11"/>
<protein>
    <recommendedName>
        <fullName evidence="11">Dihydroorotate dehydrogenase (quinone)</fullName>
        <ecNumber evidence="11">1.3.5.2</ecNumber>
    </recommendedName>
    <alternativeName>
        <fullName evidence="11">DHOdehase</fullName>
        <shortName evidence="11">DHOD</shortName>
        <shortName evidence="11">DHODase</shortName>
    </alternativeName>
    <alternativeName>
        <fullName evidence="11">Dihydroorotate oxidase</fullName>
    </alternativeName>
</protein>
<dbReference type="PANTHER" id="PTHR48109">
    <property type="entry name" value="DIHYDROOROTATE DEHYDROGENASE (QUINONE), MITOCHONDRIAL-RELATED"/>
    <property type="match status" value="1"/>
</dbReference>
<dbReference type="KEGG" id="lbj:LBJ_2928"/>
<keyword evidence="11" id="KW-1003">Cell membrane</keyword>
<evidence type="ECO:0000256" key="5">
    <source>
        <dbReference type="ARBA" id="ARBA00022630"/>
    </source>
</evidence>
<dbReference type="SUPFAM" id="SSF51395">
    <property type="entry name" value="FMN-linked oxidoreductases"/>
    <property type="match status" value="1"/>
</dbReference>
<comment type="function">
    <text evidence="1 11">Catalyzes the conversion of dihydroorotate to orotate with quinone as electron acceptor.</text>
</comment>
<evidence type="ECO:0000259" key="12">
    <source>
        <dbReference type="Pfam" id="PF01180"/>
    </source>
</evidence>
<feature type="domain" description="Dihydroorotate dehydrogenase catalytic" evidence="12">
    <location>
        <begin position="69"/>
        <end position="359"/>
    </location>
</feature>
<dbReference type="GO" id="GO:0044205">
    <property type="term" value="P:'de novo' UMP biosynthetic process"/>
    <property type="evidence" value="ECO:0007669"/>
    <property type="project" value="UniProtKB-UniRule"/>
</dbReference>
<dbReference type="GO" id="GO:0005737">
    <property type="term" value="C:cytoplasm"/>
    <property type="evidence" value="ECO:0007669"/>
    <property type="project" value="InterPro"/>
</dbReference>
<organism evidence="13 14">
    <name type="scientific">Leptospira borgpetersenii serovar Hardjo-bovis (strain JB197)</name>
    <dbReference type="NCBI Taxonomy" id="355277"/>
    <lineage>
        <taxon>Bacteria</taxon>
        <taxon>Pseudomonadati</taxon>
        <taxon>Spirochaetota</taxon>
        <taxon>Spirochaetia</taxon>
        <taxon>Leptospirales</taxon>
        <taxon>Leptospiraceae</taxon>
        <taxon>Leptospira</taxon>
    </lineage>
</organism>
<comment type="subunit">
    <text evidence="11">Monomer.</text>
</comment>
<feature type="binding site" evidence="11">
    <location>
        <position position="163"/>
    </location>
    <ligand>
        <name>FMN</name>
        <dbReference type="ChEBI" id="CHEBI:58210"/>
    </ligand>
</feature>
<feature type="binding site" evidence="11">
    <location>
        <position position="196"/>
    </location>
    <ligand>
        <name>substrate</name>
    </ligand>
</feature>
<dbReference type="CDD" id="cd04738">
    <property type="entry name" value="DHOD_2_like"/>
    <property type="match status" value="1"/>
</dbReference>
<keyword evidence="9 11" id="KW-0472">Membrane</keyword>
<dbReference type="InterPro" id="IPR013785">
    <property type="entry name" value="Aldolase_TIM"/>
</dbReference>
<feature type="binding site" evidence="11">
    <location>
        <begin position="337"/>
        <end position="338"/>
    </location>
    <ligand>
        <name>FMN</name>
        <dbReference type="ChEBI" id="CHEBI:58210"/>
    </ligand>
</feature>
<dbReference type="PROSITE" id="PS00911">
    <property type="entry name" value="DHODEHASE_1"/>
    <property type="match status" value="1"/>
</dbReference>
<comment type="subcellular location">
    <subcellularLocation>
        <location evidence="11">Cell membrane</location>
        <topology evidence="11">Peripheral membrane protein</topology>
    </subcellularLocation>
    <subcellularLocation>
        <location evidence="2">Membrane</location>
    </subcellularLocation>
</comment>
<evidence type="ECO:0000256" key="9">
    <source>
        <dbReference type="ARBA" id="ARBA00023136"/>
    </source>
</evidence>
<evidence type="ECO:0000256" key="7">
    <source>
        <dbReference type="ARBA" id="ARBA00022975"/>
    </source>
</evidence>
<evidence type="ECO:0000256" key="10">
    <source>
        <dbReference type="ARBA" id="ARBA00048639"/>
    </source>
</evidence>
<sequence>MIDTDSIVLEMFSSTLKQAAYSTFLKPFFLSLDPETSHELAKNLLSISAKFPGILTLVESMTSYRSDRLKTRVAGIEFENPLGMGAGFDKTGELYPFLSRMGFGHIEIGTITGKSQPGNLKPRVFRYPEDQALINRMGFNNPGADSAERIIAPQKKRKIRGINAGKTKIISEEKAVEDYIYTLKKLSPYADYAVINISSPNTPGLRDFQKQKNFVSLIQGIKNGLGKNFIIPLFVKFAPDMETKDIEALLESSLSLKIDGVVLTNTTIDKSSLKAYPNVEKEGGLSGVPLKNRSTEFVRVAYRILKRRIPIIGVGGIDSEKAALEKILAGADLIQIYTGYIYQGPFLPLKILEFLDRFLKEQDLKTVSDLVGKEKEIQYDPKCS</sequence>
<dbReference type="GO" id="GO:0106430">
    <property type="term" value="F:dihydroorotate dehydrogenase (quinone) activity"/>
    <property type="evidence" value="ECO:0007669"/>
    <property type="project" value="UniProtKB-EC"/>
</dbReference>
<comment type="similarity">
    <text evidence="4 11">Belongs to the dihydroorotate dehydrogenase family. Type 2 subfamily.</text>
</comment>
<keyword evidence="6 11" id="KW-0288">FMN</keyword>
<dbReference type="Gene3D" id="3.20.20.70">
    <property type="entry name" value="Aldolase class I"/>
    <property type="match status" value="1"/>
</dbReference>
<feature type="active site" description="Nucleophile" evidence="11">
    <location>
        <position position="199"/>
    </location>
</feature>
<keyword evidence="8 11" id="KW-0560">Oxidoreductase</keyword>
<dbReference type="InterPro" id="IPR001295">
    <property type="entry name" value="Dihydroorotate_DH_CS"/>
</dbReference>
<feature type="binding site" evidence="11">
    <location>
        <position position="110"/>
    </location>
    <ligand>
        <name>FMN</name>
        <dbReference type="ChEBI" id="CHEBI:58210"/>
    </ligand>
</feature>
<feature type="binding site" evidence="11">
    <location>
        <position position="236"/>
    </location>
    <ligand>
        <name>FMN</name>
        <dbReference type="ChEBI" id="CHEBI:58210"/>
    </ligand>
</feature>
<dbReference type="GO" id="GO:0006207">
    <property type="term" value="P:'de novo' pyrimidine nucleobase biosynthetic process"/>
    <property type="evidence" value="ECO:0007669"/>
    <property type="project" value="UniProtKB-UniRule"/>
</dbReference>
<evidence type="ECO:0000256" key="2">
    <source>
        <dbReference type="ARBA" id="ARBA00004370"/>
    </source>
</evidence>
<comment type="pathway">
    <text evidence="3 11">Pyrimidine metabolism; UMP biosynthesis via de novo pathway; orotate from (S)-dihydroorotate (quinone route): step 1/1.</text>
</comment>
<dbReference type="Pfam" id="PF01180">
    <property type="entry name" value="DHO_dh"/>
    <property type="match status" value="1"/>
</dbReference>
<feature type="binding site" evidence="11">
    <location>
        <position position="201"/>
    </location>
    <ligand>
        <name>substrate</name>
    </ligand>
</feature>
<dbReference type="AlphaFoldDB" id="Q04P45"/>
<comment type="cofactor">
    <cofactor evidence="11">
        <name>FMN</name>
        <dbReference type="ChEBI" id="CHEBI:58210"/>
    </cofactor>
    <text evidence="11">Binds 1 FMN per subunit.</text>
</comment>
<feature type="binding site" evidence="11">
    <location>
        <position position="90"/>
    </location>
    <ligand>
        <name>substrate</name>
    </ligand>
</feature>
<dbReference type="NCBIfam" id="NF003652">
    <property type="entry name" value="PRK05286.2-5"/>
    <property type="match status" value="1"/>
</dbReference>
<feature type="binding site" evidence="11">
    <location>
        <begin position="265"/>
        <end position="266"/>
    </location>
    <ligand>
        <name>substrate</name>
    </ligand>
</feature>
<evidence type="ECO:0000256" key="6">
    <source>
        <dbReference type="ARBA" id="ARBA00022643"/>
    </source>
</evidence>
<dbReference type="InterPro" id="IPR005719">
    <property type="entry name" value="Dihydroorotate_DH_2"/>
</dbReference>